<keyword evidence="7" id="KW-1185">Reference proteome</keyword>
<proteinExistence type="predicted"/>
<keyword evidence="4" id="KW-1015">Disulfide bond</keyword>
<dbReference type="SMART" id="SM00179">
    <property type="entry name" value="EGF_CA"/>
    <property type="match status" value="2"/>
</dbReference>
<dbReference type="AlphaFoldDB" id="A0A915KPF2"/>
<name>A0A915KPF2_ROMCU</name>
<dbReference type="SUPFAM" id="SSF57196">
    <property type="entry name" value="EGF/Laminin"/>
    <property type="match status" value="2"/>
</dbReference>
<keyword evidence="2" id="KW-0732">Signal</keyword>
<dbReference type="PANTHER" id="PTHR24039:SF48">
    <property type="entry name" value="FIBRILLIN-2 ISOFORM X1-RELATED"/>
    <property type="match status" value="1"/>
</dbReference>
<dbReference type="InterPro" id="IPR049883">
    <property type="entry name" value="NOTCH1_EGF-like"/>
</dbReference>
<evidence type="ECO:0000313" key="8">
    <source>
        <dbReference type="WBParaSite" id="nRc.2.0.1.t39930-RA"/>
    </source>
</evidence>
<dbReference type="GO" id="GO:0005509">
    <property type="term" value="F:calcium ion binding"/>
    <property type="evidence" value="ECO:0007669"/>
    <property type="project" value="InterPro"/>
</dbReference>
<sequence length="178" mass="20248">IDECKEGLPGRPRVCEFDCKNTIGSFECSCPIGKMSGMLGKCVDQCNYVPNSYCNYVKGNDSFLCECKNGFAGIPTVACSPVQFCTRNPCRSDEICIDTYRSFRCDCKPGFQRGPKGCVDIDECLQSPCPKGRDYYPNQDQINNHDSDWDKTMNLDHDQMINVNWDQIENYHSNWDQV</sequence>
<evidence type="ECO:0000256" key="5">
    <source>
        <dbReference type="PROSITE-ProRule" id="PRU00076"/>
    </source>
</evidence>
<organism evidence="7 8">
    <name type="scientific">Romanomermis culicivorax</name>
    <name type="common">Nematode worm</name>
    <dbReference type="NCBI Taxonomy" id="13658"/>
    <lineage>
        <taxon>Eukaryota</taxon>
        <taxon>Metazoa</taxon>
        <taxon>Ecdysozoa</taxon>
        <taxon>Nematoda</taxon>
        <taxon>Enoplea</taxon>
        <taxon>Dorylaimia</taxon>
        <taxon>Mermithida</taxon>
        <taxon>Mermithoidea</taxon>
        <taxon>Mermithidae</taxon>
        <taxon>Romanomermis</taxon>
    </lineage>
</organism>
<dbReference type="PROSITE" id="PS50026">
    <property type="entry name" value="EGF_3"/>
    <property type="match status" value="1"/>
</dbReference>
<dbReference type="Gene3D" id="2.10.25.10">
    <property type="entry name" value="Laminin"/>
    <property type="match status" value="2"/>
</dbReference>
<dbReference type="InterPro" id="IPR026823">
    <property type="entry name" value="cEGF"/>
</dbReference>
<dbReference type="Pfam" id="PF12662">
    <property type="entry name" value="cEGF"/>
    <property type="match status" value="1"/>
</dbReference>
<evidence type="ECO:0000256" key="4">
    <source>
        <dbReference type="ARBA" id="ARBA00023157"/>
    </source>
</evidence>
<reference evidence="8" key="1">
    <citation type="submission" date="2022-11" db="UniProtKB">
        <authorList>
            <consortium name="WormBaseParasite"/>
        </authorList>
    </citation>
    <scope>IDENTIFICATION</scope>
</reference>
<comment type="caution">
    <text evidence="5">Lacks conserved residue(s) required for the propagation of feature annotation.</text>
</comment>
<dbReference type="CDD" id="cd00054">
    <property type="entry name" value="EGF_CA"/>
    <property type="match status" value="1"/>
</dbReference>
<feature type="domain" description="EGF-like" evidence="6">
    <location>
        <begin position="81"/>
        <end position="119"/>
    </location>
</feature>
<dbReference type="Pfam" id="PF07645">
    <property type="entry name" value="EGF_CA"/>
    <property type="match status" value="1"/>
</dbReference>
<dbReference type="PROSITE" id="PS00010">
    <property type="entry name" value="ASX_HYDROXYL"/>
    <property type="match status" value="1"/>
</dbReference>
<evidence type="ECO:0000256" key="2">
    <source>
        <dbReference type="ARBA" id="ARBA00022729"/>
    </source>
</evidence>
<dbReference type="Proteomes" id="UP000887565">
    <property type="component" value="Unplaced"/>
</dbReference>
<dbReference type="PANTHER" id="PTHR24039">
    <property type="entry name" value="FIBRILLIN-RELATED"/>
    <property type="match status" value="1"/>
</dbReference>
<dbReference type="InterPro" id="IPR000742">
    <property type="entry name" value="EGF"/>
</dbReference>
<accession>A0A915KPF2</accession>
<protein>
    <submittedName>
        <fullName evidence="8">EGF-like domain-containing protein</fullName>
    </submittedName>
</protein>
<dbReference type="InterPro" id="IPR000152">
    <property type="entry name" value="EGF-type_Asp/Asn_hydroxyl_site"/>
</dbReference>
<evidence type="ECO:0000313" key="7">
    <source>
        <dbReference type="Proteomes" id="UP000887565"/>
    </source>
</evidence>
<evidence type="ECO:0000259" key="6">
    <source>
        <dbReference type="PROSITE" id="PS50026"/>
    </source>
</evidence>
<evidence type="ECO:0000256" key="3">
    <source>
        <dbReference type="ARBA" id="ARBA00022737"/>
    </source>
</evidence>
<dbReference type="PROSITE" id="PS01186">
    <property type="entry name" value="EGF_2"/>
    <property type="match status" value="2"/>
</dbReference>
<keyword evidence="3" id="KW-0677">Repeat</keyword>
<evidence type="ECO:0000256" key="1">
    <source>
        <dbReference type="ARBA" id="ARBA00022536"/>
    </source>
</evidence>
<dbReference type="InterPro" id="IPR001881">
    <property type="entry name" value="EGF-like_Ca-bd_dom"/>
</dbReference>
<dbReference type="WBParaSite" id="nRc.2.0.1.t39930-RA">
    <property type="protein sequence ID" value="nRc.2.0.1.t39930-RA"/>
    <property type="gene ID" value="nRc.2.0.1.g39930"/>
</dbReference>
<dbReference type="SMART" id="SM00181">
    <property type="entry name" value="EGF"/>
    <property type="match status" value="3"/>
</dbReference>
<keyword evidence="1 5" id="KW-0245">EGF-like domain</keyword>